<sequence length="206" mass="23840">MLSVFKFNDSENKINEEIEVVKHEDEIWFKGITIATILGYKNSSDALIKHVKEINKMTAIDLSNKTIAIRDSLNKFNSLTIFINEAGLYSLILKSKLKQAEQFQEWVTGTVLPSIRKTGKYDIKNDVKKNIAHKIMYDLNDYVNKSCIYILKLNDKAYKFGITENIETRFTAHKSSINFTEVIRIYVINNITACKNVETKIKKIYE</sequence>
<name>A0A3G4ZLB8_9VIRU</name>
<evidence type="ECO:0000313" key="2">
    <source>
        <dbReference type="EMBL" id="AYV75626.1"/>
    </source>
</evidence>
<protein>
    <submittedName>
        <fullName evidence="2">Putative BRO-F</fullName>
    </submittedName>
</protein>
<dbReference type="PANTHER" id="PTHR36180:SF2">
    <property type="entry name" value="BRO FAMILY PROTEIN"/>
    <property type="match status" value="1"/>
</dbReference>
<reference evidence="2" key="1">
    <citation type="submission" date="2018-10" db="EMBL/GenBank/DDBJ databases">
        <title>Hidden diversity of soil giant viruses.</title>
        <authorList>
            <person name="Schulz F."/>
            <person name="Alteio L."/>
            <person name="Goudeau D."/>
            <person name="Ryan E.M."/>
            <person name="Malmstrom R.R."/>
            <person name="Blanchard J."/>
            <person name="Woyke T."/>
        </authorList>
    </citation>
    <scope>NUCLEOTIDE SEQUENCE</scope>
    <source>
        <strain evidence="2">TEV1</strain>
    </source>
</reference>
<dbReference type="PROSITE" id="PS51750">
    <property type="entry name" value="BRO_N"/>
    <property type="match status" value="1"/>
</dbReference>
<accession>A0A3G4ZLB8</accession>
<dbReference type="InterPro" id="IPR003497">
    <property type="entry name" value="BRO_N_domain"/>
</dbReference>
<dbReference type="SMART" id="SM01040">
    <property type="entry name" value="Bro-N"/>
    <property type="match status" value="1"/>
</dbReference>
<dbReference type="EMBL" id="MK071980">
    <property type="protein sequence ID" value="AYV75626.1"/>
    <property type="molecule type" value="Genomic_DNA"/>
</dbReference>
<dbReference type="PANTHER" id="PTHR36180">
    <property type="entry name" value="DNA-BINDING PROTEIN-RELATED-RELATED"/>
    <property type="match status" value="1"/>
</dbReference>
<proteinExistence type="predicted"/>
<feature type="domain" description="Bro-N" evidence="1">
    <location>
        <begin position="11"/>
        <end position="119"/>
    </location>
</feature>
<gene>
    <name evidence="2" type="ORF">Terrestrivirus2_134</name>
</gene>
<evidence type="ECO:0000259" key="1">
    <source>
        <dbReference type="PROSITE" id="PS51750"/>
    </source>
</evidence>
<organism evidence="2">
    <name type="scientific">Terrestrivirus sp</name>
    <dbReference type="NCBI Taxonomy" id="2487775"/>
    <lineage>
        <taxon>Viruses</taxon>
        <taxon>Varidnaviria</taxon>
        <taxon>Bamfordvirae</taxon>
        <taxon>Nucleocytoviricota</taxon>
        <taxon>Megaviricetes</taxon>
        <taxon>Imitervirales</taxon>
        <taxon>Mimiviridae</taxon>
        <taxon>Klosneuvirinae</taxon>
    </lineage>
</organism>
<dbReference type="Pfam" id="PF02498">
    <property type="entry name" value="Bro-N"/>
    <property type="match status" value="1"/>
</dbReference>